<name>A0ABU8BIN3_9BRAD</name>
<feature type="signal peptide" evidence="1">
    <location>
        <begin position="1"/>
        <end position="22"/>
    </location>
</feature>
<dbReference type="Proteomes" id="UP001364224">
    <property type="component" value="Unassembled WGS sequence"/>
</dbReference>
<proteinExistence type="predicted"/>
<comment type="caution">
    <text evidence="2">The sequence shown here is derived from an EMBL/GenBank/DDBJ whole genome shotgun (WGS) entry which is preliminary data.</text>
</comment>
<keyword evidence="1" id="KW-0732">Signal</keyword>
<evidence type="ECO:0000256" key="1">
    <source>
        <dbReference type="SAM" id="SignalP"/>
    </source>
</evidence>
<accession>A0ABU8BIN3</accession>
<dbReference type="RefSeq" id="WP_334485453.1">
    <property type="nucleotide sequence ID" value="NZ_JAZHRV010000001.1"/>
</dbReference>
<sequence length="156" mass="17484">MRASRLSAALALLVFLPPLAFAGDAEWRRYEIPSTGTSVDMPVSIFTRDAGQPEGGTGRRFFTNDNRADLTVQSVPNPDNDSPATFLAKKRPPAGIIYKRITSDFFVVSSIRNDRIWYNRCNRGNGTMDCVMINYPVAEKRQWDGVVTRISHTLRS</sequence>
<reference evidence="2 3" key="1">
    <citation type="submission" date="2024-02" db="EMBL/GenBank/DDBJ databases">
        <title>Adaptive strategies in a cosmopolitan and abundant soil bacterium.</title>
        <authorList>
            <person name="Carini P."/>
        </authorList>
    </citation>
    <scope>NUCLEOTIDE SEQUENCE [LARGE SCALE GENOMIC DNA]</scope>
    <source>
        <strain evidence="2 3">AZCC 1608</strain>
    </source>
</reference>
<protein>
    <submittedName>
        <fullName evidence="2">Uncharacterized protein</fullName>
    </submittedName>
</protein>
<evidence type="ECO:0000313" key="2">
    <source>
        <dbReference type="EMBL" id="MEH2558416.1"/>
    </source>
</evidence>
<evidence type="ECO:0000313" key="3">
    <source>
        <dbReference type="Proteomes" id="UP001364224"/>
    </source>
</evidence>
<dbReference type="EMBL" id="JAZHRV010000001">
    <property type="protein sequence ID" value="MEH2558416.1"/>
    <property type="molecule type" value="Genomic_DNA"/>
</dbReference>
<gene>
    <name evidence="2" type="ORF">V1286_005945</name>
</gene>
<keyword evidence="3" id="KW-1185">Reference proteome</keyword>
<organism evidence="2 3">
    <name type="scientific">Bradyrhizobium algeriense</name>
    <dbReference type="NCBI Taxonomy" id="634784"/>
    <lineage>
        <taxon>Bacteria</taxon>
        <taxon>Pseudomonadati</taxon>
        <taxon>Pseudomonadota</taxon>
        <taxon>Alphaproteobacteria</taxon>
        <taxon>Hyphomicrobiales</taxon>
        <taxon>Nitrobacteraceae</taxon>
        <taxon>Bradyrhizobium</taxon>
    </lineage>
</organism>
<feature type="chain" id="PRO_5046198181" evidence="1">
    <location>
        <begin position="23"/>
        <end position="156"/>
    </location>
</feature>